<evidence type="ECO:0000313" key="3">
    <source>
        <dbReference type="Proteomes" id="UP000316621"/>
    </source>
</evidence>
<keyword evidence="3" id="KW-1185">Reference proteome</keyword>
<accession>A0A4Y7IXK0</accession>
<evidence type="ECO:0000256" key="1">
    <source>
        <dbReference type="SAM" id="MobiDB-lite"/>
    </source>
</evidence>
<reference evidence="2 3" key="1">
    <citation type="journal article" date="2018" name="Science">
        <title>The opium poppy genome and morphinan production.</title>
        <authorList>
            <person name="Guo L."/>
            <person name="Winzer T."/>
            <person name="Yang X."/>
            <person name="Li Y."/>
            <person name="Ning Z."/>
            <person name="He Z."/>
            <person name="Teodor R."/>
            <person name="Lu Y."/>
            <person name="Bowser T.A."/>
            <person name="Graham I.A."/>
            <person name="Ye K."/>
        </authorList>
    </citation>
    <scope>NUCLEOTIDE SEQUENCE [LARGE SCALE GENOMIC DNA]</scope>
    <source>
        <strain evidence="3">cv. HN1</strain>
        <tissue evidence="2">Leaves</tissue>
    </source>
</reference>
<protein>
    <submittedName>
        <fullName evidence="2">Uncharacterized protein</fullName>
    </submittedName>
</protein>
<proteinExistence type="predicted"/>
<dbReference type="AlphaFoldDB" id="A0A4Y7IXK0"/>
<dbReference type="Gramene" id="RZC52209">
    <property type="protein sequence ID" value="RZC52209"/>
    <property type="gene ID" value="C5167_020632"/>
</dbReference>
<dbReference type="Proteomes" id="UP000316621">
    <property type="component" value="Chromosome 2"/>
</dbReference>
<evidence type="ECO:0000313" key="2">
    <source>
        <dbReference type="EMBL" id="RZC52209.1"/>
    </source>
</evidence>
<sequence length="82" mass="8795">MPAELDFFIRAPLRIEAALLQSPSLDSKEYDGKFPETTDFMTSSSSSDEGVIDGGKRAAVVQSSRKAGHGPGRFLSSSSTRN</sequence>
<organism evidence="2 3">
    <name type="scientific">Papaver somniferum</name>
    <name type="common">Opium poppy</name>
    <dbReference type="NCBI Taxonomy" id="3469"/>
    <lineage>
        <taxon>Eukaryota</taxon>
        <taxon>Viridiplantae</taxon>
        <taxon>Streptophyta</taxon>
        <taxon>Embryophyta</taxon>
        <taxon>Tracheophyta</taxon>
        <taxon>Spermatophyta</taxon>
        <taxon>Magnoliopsida</taxon>
        <taxon>Ranunculales</taxon>
        <taxon>Papaveraceae</taxon>
        <taxon>Papaveroideae</taxon>
        <taxon>Papaver</taxon>
    </lineage>
</organism>
<name>A0A4Y7IXK0_PAPSO</name>
<gene>
    <name evidence="2" type="ORF">C5167_020632</name>
</gene>
<feature type="compositionally biased region" description="Basic and acidic residues" evidence="1">
    <location>
        <begin position="26"/>
        <end position="36"/>
    </location>
</feature>
<feature type="region of interest" description="Disordered" evidence="1">
    <location>
        <begin position="26"/>
        <end position="82"/>
    </location>
</feature>
<dbReference type="EMBL" id="CM010716">
    <property type="protein sequence ID" value="RZC52209.1"/>
    <property type="molecule type" value="Genomic_DNA"/>
</dbReference>